<keyword evidence="8" id="KW-0326">Glycosidase</keyword>
<keyword evidence="5" id="KW-0378">Hydrolase</keyword>
<evidence type="ECO:0000256" key="1">
    <source>
        <dbReference type="ARBA" id="ARBA00001641"/>
    </source>
</evidence>
<dbReference type="SUPFAM" id="SSF49899">
    <property type="entry name" value="Concanavalin A-like lectins/glucanases"/>
    <property type="match status" value="1"/>
</dbReference>
<dbReference type="AlphaFoldDB" id="A0A225UXR7"/>
<dbReference type="PANTHER" id="PTHR33753:SF2">
    <property type="entry name" value="GLYCOSIDE HYDROLASE FAMILY 7 PROTEIN"/>
    <property type="match status" value="1"/>
</dbReference>
<keyword evidence="11" id="KW-1185">Reference proteome</keyword>
<gene>
    <name evidence="10" type="ORF">PHMEG_00031654</name>
</gene>
<dbReference type="EC" id="3.2.1.91" evidence="3"/>
<protein>
    <recommendedName>
        <fullName evidence="3">cellulose 1,4-beta-cellobiosidase (non-reducing end)</fullName>
        <ecNumber evidence="3">3.2.1.91</ecNumber>
    </recommendedName>
</protein>
<evidence type="ECO:0000256" key="9">
    <source>
        <dbReference type="ARBA" id="ARBA00023326"/>
    </source>
</evidence>
<dbReference type="InterPro" id="IPR013320">
    <property type="entry name" value="ConA-like_dom_sf"/>
</dbReference>
<evidence type="ECO:0000256" key="4">
    <source>
        <dbReference type="ARBA" id="ARBA00022729"/>
    </source>
</evidence>
<evidence type="ECO:0000313" key="10">
    <source>
        <dbReference type="EMBL" id="OWY97742.1"/>
    </source>
</evidence>
<dbReference type="STRING" id="4795.A0A225UXR7"/>
<keyword evidence="7" id="KW-0119">Carbohydrate metabolism</keyword>
<evidence type="ECO:0000256" key="8">
    <source>
        <dbReference type="ARBA" id="ARBA00023295"/>
    </source>
</evidence>
<comment type="catalytic activity">
    <reaction evidence="1">
        <text>Hydrolysis of (1-&gt;4)-beta-D-glucosidic linkages in cellulose and cellotetraose, releasing cellobiose from the non-reducing ends of the chains.</text>
        <dbReference type="EC" id="3.2.1.91"/>
    </reaction>
</comment>
<evidence type="ECO:0000256" key="6">
    <source>
        <dbReference type="ARBA" id="ARBA00023001"/>
    </source>
</evidence>
<sequence>MSGNTVVLIRRLFNLDDRVVPVPDSVWDGLTGANSIIDSMCETSKKLFGDQNDYAAKGGLERMDKLMANGMTLAMSLWSNHAVYCLWLDTVNYPADADSLKPRVKSGMCPTSGGRRAEVVAQHPGATVK</sequence>
<dbReference type="InterPro" id="IPR037019">
    <property type="entry name" value="Glyco_hydro_7_sf"/>
</dbReference>
<evidence type="ECO:0000256" key="5">
    <source>
        <dbReference type="ARBA" id="ARBA00022801"/>
    </source>
</evidence>
<comment type="caution">
    <text evidence="10">The sequence shown here is derived from an EMBL/GenBank/DDBJ whole genome shotgun (WGS) entry which is preliminary data.</text>
</comment>
<keyword evidence="6" id="KW-0136">Cellulose degradation</keyword>
<dbReference type="Gene3D" id="2.70.100.10">
    <property type="entry name" value="Glycoside hydrolase, family 7, domain"/>
    <property type="match status" value="1"/>
</dbReference>
<evidence type="ECO:0000256" key="3">
    <source>
        <dbReference type="ARBA" id="ARBA00012561"/>
    </source>
</evidence>
<dbReference type="Proteomes" id="UP000198211">
    <property type="component" value="Unassembled WGS sequence"/>
</dbReference>
<dbReference type="Pfam" id="PF00840">
    <property type="entry name" value="Glyco_hydro_7"/>
    <property type="match status" value="1"/>
</dbReference>
<dbReference type="InterPro" id="IPR001722">
    <property type="entry name" value="Glyco_hydro_7"/>
</dbReference>
<keyword evidence="4" id="KW-0732">Signal</keyword>
<dbReference type="GO" id="GO:0016162">
    <property type="term" value="F:cellulose 1,4-beta-cellobiosidase activity"/>
    <property type="evidence" value="ECO:0007669"/>
    <property type="project" value="UniProtKB-EC"/>
</dbReference>
<proteinExistence type="inferred from homology"/>
<organism evidence="10 11">
    <name type="scientific">Phytophthora megakarya</name>
    <dbReference type="NCBI Taxonomy" id="4795"/>
    <lineage>
        <taxon>Eukaryota</taxon>
        <taxon>Sar</taxon>
        <taxon>Stramenopiles</taxon>
        <taxon>Oomycota</taxon>
        <taxon>Peronosporomycetes</taxon>
        <taxon>Peronosporales</taxon>
        <taxon>Peronosporaceae</taxon>
        <taxon>Phytophthora</taxon>
    </lineage>
</organism>
<comment type="similarity">
    <text evidence="2">Belongs to the glycosyl hydrolase 7 (cellulase C) family.</text>
</comment>
<accession>A0A225UXR7</accession>
<name>A0A225UXR7_9STRA</name>
<keyword evidence="9" id="KW-0624">Polysaccharide degradation</keyword>
<dbReference type="GO" id="GO:0030245">
    <property type="term" value="P:cellulose catabolic process"/>
    <property type="evidence" value="ECO:0007669"/>
    <property type="project" value="UniProtKB-KW"/>
</dbReference>
<dbReference type="PANTHER" id="PTHR33753">
    <property type="entry name" value="1,4-BETA-D-GLUCAN CELLOBIOHYDROLASE B"/>
    <property type="match status" value="1"/>
</dbReference>
<evidence type="ECO:0000313" key="11">
    <source>
        <dbReference type="Proteomes" id="UP000198211"/>
    </source>
</evidence>
<dbReference type="OrthoDB" id="412382at2759"/>
<evidence type="ECO:0000256" key="7">
    <source>
        <dbReference type="ARBA" id="ARBA00023277"/>
    </source>
</evidence>
<evidence type="ECO:0000256" key="2">
    <source>
        <dbReference type="ARBA" id="ARBA00006044"/>
    </source>
</evidence>
<reference evidence="11" key="1">
    <citation type="submission" date="2017-03" db="EMBL/GenBank/DDBJ databases">
        <title>Phytopthora megakarya and P. palmivora, two closely related causual agents of cacao black pod achieved similar genome size and gene model numbers by different mechanisms.</title>
        <authorList>
            <person name="Ali S."/>
            <person name="Shao J."/>
            <person name="Larry D.J."/>
            <person name="Kronmiller B."/>
            <person name="Shen D."/>
            <person name="Strem M.D."/>
            <person name="Melnick R.L."/>
            <person name="Guiltinan M.J."/>
            <person name="Tyler B.M."/>
            <person name="Meinhardt L.W."/>
            <person name="Bailey B.A."/>
        </authorList>
    </citation>
    <scope>NUCLEOTIDE SEQUENCE [LARGE SCALE GENOMIC DNA]</scope>
    <source>
        <strain evidence="11">zdho120</strain>
    </source>
</reference>
<dbReference type="EMBL" id="NBNE01010114">
    <property type="protein sequence ID" value="OWY97742.1"/>
    <property type="molecule type" value="Genomic_DNA"/>
</dbReference>